<sequence length="308" mass="34107">MKAWKKKLAHVTAVWCLSMASAILPASFPFGMRSRLFIMAYREFANQVTYARALVSYNRGNCYIDQHNYFSTTNPLFQLAVPRKQQKPQKMCILIIRTWSSCDHMRATSTDKCHTCLGTPGMMEYDCPNATTHYPIIEPDWPCPVCHDRQRADFSTSLPPTDHTRDSLWQSEQTTTHSNSSLSASEISFGDITARLQTPENALELTTTPQLAHEIRSNAPSPSPHGSPGTISPQEESPIIDASDDESNTCAKTTTTSSIFGGVPLHPPSPSSVHAQSLLPTATAVTLLPFSHASLDPLHNWDVGYLCW</sequence>
<evidence type="ECO:0000313" key="3">
    <source>
        <dbReference type="Proteomes" id="UP000016933"/>
    </source>
</evidence>
<name>N1PID6_DOTSN</name>
<dbReference type="EMBL" id="KB446542">
    <property type="protein sequence ID" value="EME41889.1"/>
    <property type="molecule type" value="Genomic_DNA"/>
</dbReference>
<reference evidence="3" key="1">
    <citation type="journal article" date="2012" name="PLoS Genet.">
        <title>The genomes of the fungal plant pathogens Cladosporium fulvum and Dothistroma septosporum reveal adaptation to different hosts and lifestyles but also signatures of common ancestry.</title>
        <authorList>
            <person name="de Wit P.J.G.M."/>
            <person name="van der Burgt A."/>
            <person name="Oekmen B."/>
            <person name="Stergiopoulos I."/>
            <person name="Abd-Elsalam K.A."/>
            <person name="Aerts A.L."/>
            <person name="Bahkali A.H."/>
            <person name="Beenen H.G."/>
            <person name="Chettri P."/>
            <person name="Cox M.P."/>
            <person name="Datema E."/>
            <person name="de Vries R.P."/>
            <person name="Dhillon B."/>
            <person name="Ganley A.R."/>
            <person name="Griffiths S.A."/>
            <person name="Guo Y."/>
            <person name="Hamelin R.C."/>
            <person name="Henrissat B."/>
            <person name="Kabir M.S."/>
            <person name="Jashni M.K."/>
            <person name="Kema G."/>
            <person name="Klaubauf S."/>
            <person name="Lapidus A."/>
            <person name="Levasseur A."/>
            <person name="Lindquist E."/>
            <person name="Mehrabi R."/>
            <person name="Ohm R.A."/>
            <person name="Owen T.J."/>
            <person name="Salamov A."/>
            <person name="Schwelm A."/>
            <person name="Schijlen E."/>
            <person name="Sun H."/>
            <person name="van den Burg H.A."/>
            <person name="van Ham R.C.H.J."/>
            <person name="Zhang S."/>
            <person name="Goodwin S.B."/>
            <person name="Grigoriev I.V."/>
            <person name="Collemare J."/>
            <person name="Bradshaw R.E."/>
        </authorList>
    </citation>
    <scope>NUCLEOTIDE SEQUENCE [LARGE SCALE GENOMIC DNA]</scope>
    <source>
        <strain evidence="3">NZE10 / CBS 128990</strain>
    </source>
</reference>
<reference evidence="2 3" key="2">
    <citation type="journal article" date="2012" name="PLoS Pathog.">
        <title>Diverse lifestyles and strategies of plant pathogenesis encoded in the genomes of eighteen Dothideomycetes fungi.</title>
        <authorList>
            <person name="Ohm R.A."/>
            <person name="Feau N."/>
            <person name="Henrissat B."/>
            <person name="Schoch C.L."/>
            <person name="Horwitz B.A."/>
            <person name="Barry K.W."/>
            <person name="Condon B.J."/>
            <person name="Copeland A.C."/>
            <person name="Dhillon B."/>
            <person name="Glaser F."/>
            <person name="Hesse C.N."/>
            <person name="Kosti I."/>
            <person name="LaButti K."/>
            <person name="Lindquist E.A."/>
            <person name="Lucas S."/>
            <person name="Salamov A.A."/>
            <person name="Bradshaw R.E."/>
            <person name="Ciuffetti L."/>
            <person name="Hamelin R.C."/>
            <person name="Kema G.H.J."/>
            <person name="Lawrence C."/>
            <person name="Scott J.A."/>
            <person name="Spatafora J.W."/>
            <person name="Turgeon B.G."/>
            <person name="de Wit P.J.G.M."/>
            <person name="Zhong S."/>
            <person name="Goodwin S.B."/>
            <person name="Grigoriev I.V."/>
        </authorList>
    </citation>
    <scope>NUCLEOTIDE SEQUENCE [LARGE SCALE GENOMIC DNA]</scope>
    <source>
        <strain evidence="3">NZE10 / CBS 128990</strain>
    </source>
</reference>
<feature type="region of interest" description="Disordered" evidence="1">
    <location>
        <begin position="154"/>
        <end position="182"/>
    </location>
</feature>
<accession>N1PID6</accession>
<proteinExistence type="predicted"/>
<dbReference type="HOGENOM" id="CLU_903229_0_0_1"/>
<organism evidence="2 3">
    <name type="scientific">Dothistroma septosporum (strain NZE10 / CBS 128990)</name>
    <name type="common">Red band needle blight fungus</name>
    <name type="synonym">Mycosphaerella pini</name>
    <dbReference type="NCBI Taxonomy" id="675120"/>
    <lineage>
        <taxon>Eukaryota</taxon>
        <taxon>Fungi</taxon>
        <taxon>Dikarya</taxon>
        <taxon>Ascomycota</taxon>
        <taxon>Pezizomycotina</taxon>
        <taxon>Dothideomycetes</taxon>
        <taxon>Dothideomycetidae</taxon>
        <taxon>Mycosphaerellales</taxon>
        <taxon>Mycosphaerellaceae</taxon>
        <taxon>Dothistroma</taxon>
    </lineage>
</organism>
<dbReference type="OrthoDB" id="3944844at2759"/>
<evidence type="ECO:0000256" key="1">
    <source>
        <dbReference type="SAM" id="MobiDB-lite"/>
    </source>
</evidence>
<feature type="compositionally biased region" description="Polar residues" evidence="1">
    <location>
        <begin position="248"/>
        <end position="259"/>
    </location>
</feature>
<feature type="compositionally biased region" description="Polar residues" evidence="1">
    <location>
        <begin position="167"/>
        <end position="182"/>
    </location>
</feature>
<gene>
    <name evidence="2" type="ORF">DOTSEDRAFT_55584</name>
</gene>
<dbReference type="AlphaFoldDB" id="N1PID6"/>
<dbReference type="Proteomes" id="UP000016933">
    <property type="component" value="Unassembled WGS sequence"/>
</dbReference>
<protein>
    <submittedName>
        <fullName evidence="2">Uncharacterized protein</fullName>
    </submittedName>
</protein>
<feature type="region of interest" description="Disordered" evidence="1">
    <location>
        <begin position="215"/>
        <end position="263"/>
    </location>
</feature>
<keyword evidence="3" id="KW-1185">Reference proteome</keyword>
<evidence type="ECO:0000313" key="2">
    <source>
        <dbReference type="EMBL" id="EME41889.1"/>
    </source>
</evidence>